<evidence type="ECO:0000313" key="3">
    <source>
        <dbReference type="Proteomes" id="UP000018817"/>
    </source>
</evidence>
<sequence length="339" mass="38314">MPPLTQIDRMVDGGHGVSSAPDKNDGLPTQHAFEATASTRHQASAELTIASEVPVVECRRGTRNRTTTKIFVPTPGTRPQRPTKRRIRPKKVQPPTKWRVAFVKDRVTTASGKVLYRVLWRSRKYGRHPRTWEPRDMLLQDGFGDVLKVVDKWVEAGRKEDFFQFVSELYPSVAGANPTGTCLFLALQQALGMVGEPTGVTDEHIEEFLSRSNKLNQDLSRGISWRVFRAFVMQIYLGGSRLSMADIEFNRHRTGHRGIDAVKNLELEDGIYLVAASNTMSVGHAFVLQVCGSRRLVYDDNTKRTLVSYGEWIDRVMLRNQETQLNAGLTHLSELPNWL</sequence>
<evidence type="ECO:0008006" key="4">
    <source>
        <dbReference type="Google" id="ProtNLM"/>
    </source>
</evidence>
<reference evidence="3" key="1">
    <citation type="submission" date="2011-12" db="EMBL/GenBank/DDBJ databases">
        <authorList>
            <consortium name="The Broad Institute Genome Sequencing Platform"/>
            <person name="Russ C."/>
            <person name="Tyler B."/>
            <person name="Panabieres F."/>
            <person name="Shan W."/>
            <person name="Tripathy S."/>
            <person name="Grunwald N."/>
            <person name="Machado M."/>
            <person name="Young S.K."/>
            <person name="Zeng Q."/>
            <person name="Gargeya S."/>
            <person name="Fitzgerald M."/>
            <person name="Haas B."/>
            <person name="Abouelleil A."/>
            <person name="Alvarado L."/>
            <person name="Arachchi H.M."/>
            <person name="Berlin A."/>
            <person name="Chapman S.B."/>
            <person name="Gearin G."/>
            <person name="Goldberg J."/>
            <person name="Griggs A."/>
            <person name="Gujja S."/>
            <person name="Hansen M."/>
            <person name="Heiman D."/>
            <person name="Howarth C."/>
            <person name="Larimer J."/>
            <person name="Lui A."/>
            <person name="MacDonald P.J.P."/>
            <person name="McCowen C."/>
            <person name="Montmayeur A."/>
            <person name="Murphy C."/>
            <person name="Neiman D."/>
            <person name="Pearson M."/>
            <person name="Priest M."/>
            <person name="Roberts A."/>
            <person name="Saif S."/>
            <person name="Shea T."/>
            <person name="Sisk P."/>
            <person name="Stolte C."/>
            <person name="Sykes S."/>
            <person name="Wortman J."/>
            <person name="Nusbaum C."/>
            <person name="Birren B."/>
        </authorList>
    </citation>
    <scope>NUCLEOTIDE SEQUENCE [LARGE SCALE GENOMIC DNA]</scope>
    <source>
        <strain evidence="3">INRA-310</strain>
    </source>
</reference>
<dbReference type="OMA" id="QHAFEAT"/>
<evidence type="ECO:0000256" key="1">
    <source>
        <dbReference type="SAM" id="MobiDB-lite"/>
    </source>
</evidence>
<feature type="compositionally biased region" description="Basic residues" evidence="1">
    <location>
        <begin position="81"/>
        <end position="91"/>
    </location>
</feature>
<dbReference type="GeneID" id="20184718"/>
<dbReference type="OrthoDB" id="125119at2759"/>
<accession>W2PRM8</accession>
<dbReference type="RefSeq" id="XP_008911071.1">
    <property type="nucleotide sequence ID" value="XM_008912823.1"/>
</dbReference>
<dbReference type="VEuPathDB" id="FungiDB:PPTG_15570"/>
<proteinExistence type="predicted"/>
<protein>
    <recommendedName>
        <fullName evidence="4">Chromo domain-containing protein</fullName>
    </recommendedName>
</protein>
<name>W2PRM8_PHYN3</name>
<gene>
    <name evidence="2" type="ORF">PPTG_15570</name>
</gene>
<feature type="region of interest" description="Disordered" evidence="1">
    <location>
        <begin position="1"/>
        <end position="29"/>
    </location>
</feature>
<feature type="region of interest" description="Disordered" evidence="1">
    <location>
        <begin position="71"/>
        <end position="92"/>
    </location>
</feature>
<dbReference type="AlphaFoldDB" id="W2PRM8"/>
<dbReference type="Proteomes" id="UP000018817">
    <property type="component" value="Unassembled WGS sequence"/>
</dbReference>
<organism evidence="2 3">
    <name type="scientific">Phytophthora nicotianae (strain INRA-310)</name>
    <name type="common">Phytophthora parasitica</name>
    <dbReference type="NCBI Taxonomy" id="761204"/>
    <lineage>
        <taxon>Eukaryota</taxon>
        <taxon>Sar</taxon>
        <taxon>Stramenopiles</taxon>
        <taxon>Oomycota</taxon>
        <taxon>Peronosporomycetes</taxon>
        <taxon>Peronosporales</taxon>
        <taxon>Peronosporaceae</taxon>
        <taxon>Phytophthora</taxon>
    </lineage>
</organism>
<reference evidence="2 3" key="2">
    <citation type="submission" date="2013-11" db="EMBL/GenBank/DDBJ databases">
        <title>The Genome Sequence of Phytophthora parasitica INRA-310.</title>
        <authorList>
            <consortium name="The Broad Institute Genomics Platform"/>
            <person name="Russ C."/>
            <person name="Tyler B."/>
            <person name="Panabieres F."/>
            <person name="Shan W."/>
            <person name="Tripathy S."/>
            <person name="Grunwald N."/>
            <person name="Machado M."/>
            <person name="Johnson C.S."/>
            <person name="Arredondo F."/>
            <person name="Hong C."/>
            <person name="Coffey M."/>
            <person name="Young S.K."/>
            <person name="Zeng Q."/>
            <person name="Gargeya S."/>
            <person name="Fitzgerald M."/>
            <person name="Abouelleil A."/>
            <person name="Alvarado L."/>
            <person name="Chapman S.B."/>
            <person name="Gainer-Dewar J."/>
            <person name="Goldberg J."/>
            <person name="Griggs A."/>
            <person name="Gujja S."/>
            <person name="Hansen M."/>
            <person name="Howarth C."/>
            <person name="Imamovic A."/>
            <person name="Ireland A."/>
            <person name="Larimer J."/>
            <person name="McCowan C."/>
            <person name="Murphy C."/>
            <person name="Pearson M."/>
            <person name="Poon T.W."/>
            <person name="Priest M."/>
            <person name="Roberts A."/>
            <person name="Saif S."/>
            <person name="Shea T."/>
            <person name="Sykes S."/>
            <person name="Wortman J."/>
            <person name="Nusbaum C."/>
            <person name="Birren B."/>
        </authorList>
    </citation>
    <scope>NUCLEOTIDE SEQUENCE [LARGE SCALE GENOMIC DNA]</scope>
    <source>
        <strain evidence="2 3">INRA-310</strain>
    </source>
</reference>
<evidence type="ECO:0000313" key="2">
    <source>
        <dbReference type="EMBL" id="ETN03587.1"/>
    </source>
</evidence>
<dbReference type="EMBL" id="KI669610">
    <property type="protein sequence ID" value="ETN03587.1"/>
    <property type="molecule type" value="Genomic_DNA"/>
</dbReference>